<dbReference type="PANTHER" id="PTHR23253:SF80">
    <property type="entry name" value="MIF4G DOMAIN-CONTAINING PROTEIN"/>
    <property type="match status" value="1"/>
</dbReference>
<sequence length="873" mass="96216">MDCVFPSTTSCVPELQEPFWLRTRTSSMMLRLYPRHRTLRSRIHEARRPRDNLKPTTRSLAPIGDERSHSDTLPYALTGVQTIEDLGLYHVSRGYQDPNAELNIHPDSGKFRYDREFLLQFMAICKEKPDFLPPLDVIGITPTDEPFIVRSGGPGPRMPSASTSSIASTVAPFNMMGQFSNNELSHEERFQMSTRPASIMSKPFTATKSDDSFRPHKNLPRLSTPCEGVSFKDGIAGAHGPPPYMKSGLPVTFGSIDDISAPGPSSPVNVRPIRSENIKQFAPLRDVKKLFQSPNIIPSTTTTTAPSNMTSSSNLPASLPSLAAQPIAIPRPVPISEYPGYYYPPYPGMPVSPRTQLPQHHPTGMPPLPPAVPVTGHPPHMIPSPHTASMSSISSPPPRLPRRLHREDPSGREIDLEQFKKPGCVGSVPPNSPARKMVVRMETPEAKAKRLAEQNGEEWLKKEAEKAVRRTEKKKRKEERRKMVEEERAPAHPEAIKRRLGPLDISGTTGAIPPLPSALATTRAIKNLGSIVYPEGIKGPNAELNVNAKQGEFRYDREFLLQFMDVCKEKPDSLFPLDVIGLRPAAILRSAGKLEASEPTIAAMPASKKDAYQPSMNESAGSRRGGEYVQTGPDKWSTSGSSISRPPKAGDLSNFGKIKAKPEPRDFVNATSLSSQDPELMPLRKSESILHSGSIPATRPSSLFHHRGYAQSRDDGPRTRSPSSDEDTITKPEVVLSDAEVYSTVCQNSHEFFTARDLHAGAMYFARLPEVHRWRLVDKLVSSAIESTESDSLLVAGLFDCISSKGLCPSASFEKGFSPVAQALDYIAMDTPQAYNRMAMMMKGAHIHEDDERCKRLASKSRDSDMLLSLLIP</sequence>
<keyword evidence="4" id="KW-1185">Reference proteome</keyword>
<dbReference type="InterPro" id="IPR016024">
    <property type="entry name" value="ARM-type_fold"/>
</dbReference>
<feature type="compositionally biased region" description="Basic and acidic residues" evidence="1">
    <location>
        <begin position="480"/>
        <end position="491"/>
    </location>
</feature>
<dbReference type="Gene3D" id="1.25.40.180">
    <property type="match status" value="1"/>
</dbReference>
<feature type="region of interest" description="Disordered" evidence="1">
    <location>
        <begin position="468"/>
        <end position="491"/>
    </location>
</feature>
<dbReference type="SUPFAM" id="SSF101489">
    <property type="entry name" value="Eukaryotic initiation factor 4f subunit eIF4g, eIF4e-binding domain"/>
    <property type="match status" value="2"/>
</dbReference>
<evidence type="ECO:0000256" key="1">
    <source>
        <dbReference type="SAM" id="MobiDB-lite"/>
    </source>
</evidence>
<dbReference type="SUPFAM" id="SSF48371">
    <property type="entry name" value="ARM repeat"/>
    <property type="match status" value="1"/>
</dbReference>
<dbReference type="STRING" id="5627.A0A1C7M428"/>
<gene>
    <name evidence="3" type="ORF">A0H81_10310</name>
</gene>
<name>A0A1C7M428_GRIFR</name>
<accession>A0A1C7M428</accession>
<organism evidence="3 4">
    <name type="scientific">Grifola frondosa</name>
    <name type="common">Maitake</name>
    <name type="synonym">Polyporus frondosus</name>
    <dbReference type="NCBI Taxonomy" id="5627"/>
    <lineage>
        <taxon>Eukaryota</taxon>
        <taxon>Fungi</taxon>
        <taxon>Dikarya</taxon>
        <taxon>Basidiomycota</taxon>
        <taxon>Agaricomycotina</taxon>
        <taxon>Agaricomycetes</taxon>
        <taxon>Polyporales</taxon>
        <taxon>Grifolaceae</taxon>
        <taxon>Grifola</taxon>
    </lineage>
</organism>
<feature type="domain" description="Eukaryotic translation initiation factor 4G1 eIF4E-binding" evidence="2">
    <location>
        <begin position="515"/>
        <end position="572"/>
    </location>
</feature>
<feature type="domain" description="Eukaryotic translation initiation factor 4G1 eIF4E-binding" evidence="2">
    <location>
        <begin position="75"/>
        <end position="130"/>
    </location>
</feature>
<evidence type="ECO:0000313" key="3">
    <source>
        <dbReference type="EMBL" id="OBZ69854.1"/>
    </source>
</evidence>
<dbReference type="AlphaFoldDB" id="A0A1C7M428"/>
<feature type="compositionally biased region" description="Low complexity" evidence="1">
    <location>
        <begin position="383"/>
        <end position="394"/>
    </location>
</feature>
<feature type="region of interest" description="Disordered" evidence="1">
    <location>
        <begin position="377"/>
        <end position="405"/>
    </location>
</feature>
<dbReference type="Proteomes" id="UP000092993">
    <property type="component" value="Unassembled WGS sequence"/>
</dbReference>
<protein>
    <recommendedName>
        <fullName evidence="2">Eukaryotic translation initiation factor 4G1 eIF4E-binding domain-containing protein</fullName>
    </recommendedName>
</protein>
<dbReference type="EMBL" id="LUGG01000015">
    <property type="protein sequence ID" value="OBZ69854.1"/>
    <property type="molecule type" value="Genomic_DNA"/>
</dbReference>
<dbReference type="InterPro" id="IPR036211">
    <property type="entry name" value="eIF4G_eIF4E-bd_sf"/>
</dbReference>
<evidence type="ECO:0000313" key="4">
    <source>
        <dbReference type="Proteomes" id="UP000092993"/>
    </source>
</evidence>
<dbReference type="OrthoDB" id="2789223at2759"/>
<dbReference type="Gene3D" id="1.20.970.30">
    <property type="entry name" value="eIF4G, eIF4E-binding domain"/>
    <property type="match status" value="2"/>
</dbReference>
<comment type="caution">
    <text evidence="3">The sequence shown here is derived from an EMBL/GenBank/DDBJ whole genome shotgun (WGS) entry which is preliminary data.</text>
</comment>
<dbReference type="Pfam" id="PF12152">
    <property type="entry name" value="eIF_4G1"/>
    <property type="match status" value="2"/>
</dbReference>
<reference evidence="3 4" key="1">
    <citation type="submission" date="2016-03" db="EMBL/GenBank/DDBJ databases">
        <title>Whole genome sequencing of Grifola frondosa 9006-11.</title>
        <authorList>
            <person name="Min B."/>
            <person name="Park H."/>
            <person name="Kim J.-G."/>
            <person name="Cho H."/>
            <person name="Oh Y.-L."/>
            <person name="Kong W.-S."/>
            <person name="Choi I.-G."/>
        </authorList>
    </citation>
    <scope>NUCLEOTIDE SEQUENCE [LARGE SCALE GENOMIC DNA]</scope>
    <source>
        <strain evidence="3 4">9006-11</strain>
    </source>
</reference>
<feature type="region of interest" description="Disordered" evidence="1">
    <location>
        <begin position="605"/>
        <end position="731"/>
    </location>
</feature>
<dbReference type="InterPro" id="IPR022745">
    <property type="entry name" value="eIF4G1_eIF4E-bd"/>
</dbReference>
<dbReference type="PANTHER" id="PTHR23253">
    <property type="entry name" value="EUKARYOTIC TRANSLATION INITIATION FACTOR 4 GAMMA"/>
    <property type="match status" value="1"/>
</dbReference>
<evidence type="ECO:0000259" key="2">
    <source>
        <dbReference type="Pfam" id="PF12152"/>
    </source>
</evidence>
<feature type="region of interest" description="Disordered" evidence="1">
    <location>
        <begin position="203"/>
        <end position="225"/>
    </location>
</feature>
<proteinExistence type="predicted"/>